<gene>
    <name evidence="2" type="ORF">TNCT_558591</name>
</gene>
<reference evidence="2" key="1">
    <citation type="submission" date="2020-07" db="EMBL/GenBank/DDBJ databases">
        <title>Multicomponent nature underlies the extraordinary mechanical properties of spider dragline silk.</title>
        <authorList>
            <person name="Kono N."/>
            <person name="Nakamura H."/>
            <person name="Mori M."/>
            <person name="Yoshida Y."/>
            <person name="Ohtoshi R."/>
            <person name="Malay A.D."/>
            <person name="Moran D.A.P."/>
            <person name="Tomita M."/>
            <person name="Numata K."/>
            <person name="Arakawa K."/>
        </authorList>
    </citation>
    <scope>NUCLEOTIDE SEQUENCE</scope>
</reference>
<accession>A0A8X6FH47</accession>
<dbReference type="Proteomes" id="UP000887116">
    <property type="component" value="Unassembled WGS sequence"/>
</dbReference>
<comment type="caution">
    <text evidence="2">The sequence shown here is derived from an EMBL/GenBank/DDBJ whole genome shotgun (WGS) entry which is preliminary data.</text>
</comment>
<organism evidence="2 3">
    <name type="scientific">Trichonephila clavata</name>
    <name type="common">Joro spider</name>
    <name type="synonym">Nephila clavata</name>
    <dbReference type="NCBI Taxonomy" id="2740835"/>
    <lineage>
        <taxon>Eukaryota</taxon>
        <taxon>Metazoa</taxon>
        <taxon>Ecdysozoa</taxon>
        <taxon>Arthropoda</taxon>
        <taxon>Chelicerata</taxon>
        <taxon>Arachnida</taxon>
        <taxon>Araneae</taxon>
        <taxon>Araneomorphae</taxon>
        <taxon>Entelegynae</taxon>
        <taxon>Araneoidea</taxon>
        <taxon>Nephilidae</taxon>
        <taxon>Trichonephila</taxon>
    </lineage>
</organism>
<evidence type="ECO:0000313" key="2">
    <source>
        <dbReference type="EMBL" id="GFQ79988.1"/>
    </source>
</evidence>
<sequence>MPAFYLLLSSQHVQCLHTVLPPRRALTRGLVLVEQTVTFRANLRPDTPRDRDVRITGAPSRLRHLPAESPEEGDTGREPLQ</sequence>
<keyword evidence="3" id="KW-1185">Reference proteome</keyword>
<dbReference type="AlphaFoldDB" id="A0A8X6FH47"/>
<proteinExistence type="predicted"/>
<feature type="region of interest" description="Disordered" evidence="1">
    <location>
        <begin position="44"/>
        <end position="81"/>
    </location>
</feature>
<protein>
    <submittedName>
        <fullName evidence="2">Uncharacterized protein</fullName>
    </submittedName>
</protein>
<name>A0A8X6FH47_TRICU</name>
<dbReference type="EMBL" id="BMAO01002332">
    <property type="protein sequence ID" value="GFQ79988.1"/>
    <property type="molecule type" value="Genomic_DNA"/>
</dbReference>
<evidence type="ECO:0000313" key="3">
    <source>
        <dbReference type="Proteomes" id="UP000887116"/>
    </source>
</evidence>
<evidence type="ECO:0000256" key="1">
    <source>
        <dbReference type="SAM" id="MobiDB-lite"/>
    </source>
</evidence>